<dbReference type="Proteomes" id="UP000838878">
    <property type="component" value="Chromosome 11"/>
</dbReference>
<sequence>MEKERQDKYKYNPNRFICSICLNKHSSKEDMRYTESCKRKSKSCPICQKNNGKAGDKERDAQEVGINGKNVQTSQPDVTQGLNLLNEVLTVFQNKKQSEIKKDKSKTIILKDACVGTERITPKLSVSKMFLYSIEENGNNSGKCEVINCQPESKSQFSIDLFKHKSSSIPQMKLDELKNSLRQKKTSKDAIEEVNRIFATVRKLDTTDPNRPMIRNGPRVLPVVKIENKFSENDDAATLKCNCQNYKMSSGDSFECCHKNKRNDETFYMCCHYQHCLNVEYCVNCRKAFDQNNIVHNH</sequence>
<evidence type="ECO:0000313" key="1">
    <source>
        <dbReference type="EMBL" id="CAH0716892.1"/>
    </source>
</evidence>
<name>A0A8J9VRL7_9NEOP</name>
<gene>
    <name evidence="1" type="ORF">BINO364_LOCUS3567</name>
</gene>
<protein>
    <submittedName>
        <fullName evidence="1">Uncharacterized protein</fullName>
    </submittedName>
</protein>
<dbReference type="AlphaFoldDB" id="A0A8J9VRL7"/>
<accession>A0A8J9VRL7</accession>
<reference evidence="1" key="1">
    <citation type="submission" date="2021-12" db="EMBL/GenBank/DDBJ databases">
        <authorList>
            <person name="Martin H S."/>
        </authorList>
    </citation>
    <scope>NUCLEOTIDE SEQUENCE</scope>
</reference>
<feature type="non-terminal residue" evidence="1">
    <location>
        <position position="298"/>
    </location>
</feature>
<proteinExistence type="predicted"/>
<dbReference type="OrthoDB" id="7410488at2759"/>
<dbReference type="EMBL" id="OV170231">
    <property type="protein sequence ID" value="CAH0716892.1"/>
    <property type="molecule type" value="Genomic_DNA"/>
</dbReference>
<organism evidence="1 2">
    <name type="scientific">Brenthis ino</name>
    <name type="common">lesser marbled fritillary</name>
    <dbReference type="NCBI Taxonomy" id="405034"/>
    <lineage>
        <taxon>Eukaryota</taxon>
        <taxon>Metazoa</taxon>
        <taxon>Ecdysozoa</taxon>
        <taxon>Arthropoda</taxon>
        <taxon>Hexapoda</taxon>
        <taxon>Insecta</taxon>
        <taxon>Pterygota</taxon>
        <taxon>Neoptera</taxon>
        <taxon>Endopterygota</taxon>
        <taxon>Lepidoptera</taxon>
        <taxon>Glossata</taxon>
        <taxon>Ditrysia</taxon>
        <taxon>Papilionoidea</taxon>
        <taxon>Nymphalidae</taxon>
        <taxon>Heliconiinae</taxon>
        <taxon>Argynnini</taxon>
        <taxon>Brenthis</taxon>
    </lineage>
</organism>
<keyword evidence="2" id="KW-1185">Reference proteome</keyword>
<evidence type="ECO:0000313" key="2">
    <source>
        <dbReference type="Proteomes" id="UP000838878"/>
    </source>
</evidence>